<dbReference type="Proteomes" id="UP000075809">
    <property type="component" value="Unassembled WGS sequence"/>
</dbReference>
<dbReference type="EMBL" id="KQ982585">
    <property type="protein sequence ID" value="KYQ54320.1"/>
    <property type="molecule type" value="Genomic_DNA"/>
</dbReference>
<feature type="region of interest" description="Disordered" evidence="1">
    <location>
        <begin position="1"/>
        <end position="25"/>
    </location>
</feature>
<evidence type="ECO:0000313" key="3">
    <source>
        <dbReference type="Proteomes" id="UP000075809"/>
    </source>
</evidence>
<proteinExistence type="predicted"/>
<evidence type="ECO:0000256" key="1">
    <source>
        <dbReference type="SAM" id="MobiDB-lite"/>
    </source>
</evidence>
<sequence length="190" mass="21213">MLPLQSPDARVPGSKRLQSRPNPSDRWPLNAYNGLMSALALSHLLRYAVSKLGFSTALNCSCKFQIFTRPSSLQLAARIPPPIFVHLNLENLSYTNLSSQSIAKKNKYRKLWISKVIHGGYRAAAPRASYSQKSLQNLFKKLIYKVHNLSANDWTAERWDYVVDWYCGGCVGKSAGRACVDQAAAGPLVW</sequence>
<organism evidence="2 3">
    <name type="scientific">Mycetomoellerius zeteki</name>
    <dbReference type="NCBI Taxonomy" id="64791"/>
    <lineage>
        <taxon>Eukaryota</taxon>
        <taxon>Metazoa</taxon>
        <taxon>Ecdysozoa</taxon>
        <taxon>Arthropoda</taxon>
        <taxon>Hexapoda</taxon>
        <taxon>Insecta</taxon>
        <taxon>Pterygota</taxon>
        <taxon>Neoptera</taxon>
        <taxon>Endopterygota</taxon>
        <taxon>Hymenoptera</taxon>
        <taxon>Apocrita</taxon>
        <taxon>Aculeata</taxon>
        <taxon>Formicoidea</taxon>
        <taxon>Formicidae</taxon>
        <taxon>Myrmicinae</taxon>
        <taxon>Mycetomoellerius</taxon>
    </lineage>
</organism>
<keyword evidence="3" id="KW-1185">Reference proteome</keyword>
<protein>
    <submittedName>
        <fullName evidence="2">Uncharacterized protein</fullName>
    </submittedName>
</protein>
<accession>A0A151X271</accession>
<dbReference type="AlphaFoldDB" id="A0A151X271"/>
<evidence type="ECO:0000313" key="2">
    <source>
        <dbReference type="EMBL" id="KYQ54320.1"/>
    </source>
</evidence>
<gene>
    <name evidence="2" type="ORF">ALC60_06866</name>
</gene>
<name>A0A151X271_9HYME</name>
<reference evidence="2 3" key="1">
    <citation type="submission" date="2015-09" db="EMBL/GenBank/DDBJ databases">
        <title>Trachymyrmex zeteki WGS genome.</title>
        <authorList>
            <person name="Nygaard S."/>
            <person name="Hu H."/>
            <person name="Boomsma J."/>
            <person name="Zhang G."/>
        </authorList>
    </citation>
    <scope>NUCLEOTIDE SEQUENCE [LARGE SCALE GENOMIC DNA]</scope>
    <source>
        <strain evidence="2">Tzet28-1</strain>
        <tissue evidence="2">Whole body</tissue>
    </source>
</reference>